<reference evidence="2 3" key="1">
    <citation type="submission" date="2024-05" db="EMBL/GenBank/DDBJ databases">
        <authorList>
            <person name="Liu Q."/>
            <person name="Xin Y.-H."/>
        </authorList>
    </citation>
    <scope>NUCLEOTIDE SEQUENCE [LARGE SCALE GENOMIC DNA]</scope>
    <source>
        <strain evidence="2 3">CGMCC 1.10181</strain>
    </source>
</reference>
<keyword evidence="3" id="KW-1185">Reference proteome</keyword>
<evidence type="ECO:0000313" key="3">
    <source>
        <dbReference type="Proteomes" id="UP001419910"/>
    </source>
</evidence>
<dbReference type="InterPro" id="IPR018712">
    <property type="entry name" value="Tle1-like_cat"/>
</dbReference>
<evidence type="ECO:0000259" key="1">
    <source>
        <dbReference type="Pfam" id="PF09994"/>
    </source>
</evidence>
<evidence type="ECO:0000313" key="2">
    <source>
        <dbReference type="EMBL" id="MEN2793443.1"/>
    </source>
</evidence>
<dbReference type="InterPro" id="IPR029058">
    <property type="entry name" value="AB_hydrolase_fold"/>
</dbReference>
<protein>
    <submittedName>
        <fullName evidence="2">DUF2235 domain-containing protein</fullName>
    </submittedName>
</protein>
<dbReference type="PANTHER" id="PTHR33840">
    <property type="match status" value="1"/>
</dbReference>
<proteinExistence type="predicted"/>
<dbReference type="EMBL" id="JBDIME010000048">
    <property type="protein sequence ID" value="MEN2793443.1"/>
    <property type="molecule type" value="Genomic_DNA"/>
</dbReference>
<dbReference type="Proteomes" id="UP001419910">
    <property type="component" value="Unassembled WGS sequence"/>
</dbReference>
<organism evidence="2 3">
    <name type="scientific">Sphingomonas oligophenolica</name>
    <dbReference type="NCBI Taxonomy" id="301154"/>
    <lineage>
        <taxon>Bacteria</taxon>
        <taxon>Pseudomonadati</taxon>
        <taxon>Pseudomonadota</taxon>
        <taxon>Alphaproteobacteria</taxon>
        <taxon>Sphingomonadales</taxon>
        <taxon>Sphingomonadaceae</taxon>
        <taxon>Sphingomonas</taxon>
    </lineage>
</organism>
<gene>
    <name evidence="2" type="ORF">ABC974_27740</name>
</gene>
<feature type="domain" description="T6SS Phospholipase effector Tle1-like catalytic" evidence="1">
    <location>
        <begin position="8"/>
        <end position="265"/>
    </location>
</feature>
<name>A0ABU9YC97_9SPHN</name>
<dbReference type="SUPFAM" id="SSF53474">
    <property type="entry name" value="alpha/beta-Hydrolases"/>
    <property type="match status" value="1"/>
</dbReference>
<comment type="caution">
    <text evidence="2">The sequence shown here is derived from an EMBL/GenBank/DDBJ whole genome shotgun (WGS) entry which is preliminary data.</text>
</comment>
<sequence>MHQAPSPRNLVLCCDGTSNQFAKDHTNVIKLCSALQKDEERQLVYYHPGIGTRSPIGTGTKVGGLAGRYAGLAFGYELQRDIADAYVFLMNHYREGDRVFIFGFSRGAYTARVLASLLYAHGLAMRGNDALVPYGVDMLWAISKLSDQDARRRYFDLAQQYKTTMAAMECKPHFLGVWDTVSSVGWVGSPVAIPWTHTNPDLGIVRHAVSIDETRAFFRTNLYQPAPGQDVKEVWFPGTHCDVGGGHPEAESGMSKYALKWMADEARAAGLLIDESRLTQILGDSPAYATPDPRAKLHSVYNLGWALCEFVPKRHWNAKLRRKGWRMNLFRRRPMPENACVHDVAWEIPGDYAKRRLRSDAIPLSQWSPPPPDPV</sequence>
<dbReference type="PANTHER" id="PTHR33840:SF1">
    <property type="entry name" value="TLE1 PHOSPHOLIPASE DOMAIN-CONTAINING PROTEIN"/>
    <property type="match status" value="1"/>
</dbReference>
<dbReference type="Gene3D" id="3.40.50.1820">
    <property type="entry name" value="alpha/beta hydrolase"/>
    <property type="match status" value="1"/>
</dbReference>
<accession>A0ABU9YC97</accession>
<dbReference type="Pfam" id="PF09994">
    <property type="entry name" value="T6SS_Tle1-like_cat"/>
    <property type="match status" value="1"/>
</dbReference>